<dbReference type="InterPro" id="IPR050768">
    <property type="entry name" value="UPF0353/GerABKA_families"/>
</dbReference>
<keyword evidence="1" id="KW-1133">Transmembrane helix</keyword>
<feature type="transmembrane region" description="Helical" evidence="1">
    <location>
        <begin position="297"/>
        <end position="319"/>
    </location>
</feature>
<evidence type="ECO:0000256" key="1">
    <source>
        <dbReference type="SAM" id="Phobius"/>
    </source>
</evidence>
<feature type="domain" description="VWFA" evidence="2">
    <location>
        <begin position="93"/>
        <end position="278"/>
    </location>
</feature>
<dbReference type="PROSITE" id="PS50234">
    <property type="entry name" value="VWFA"/>
    <property type="match status" value="1"/>
</dbReference>
<dbReference type="SUPFAM" id="SSF53300">
    <property type="entry name" value="vWA-like"/>
    <property type="match status" value="1"/>
</dbReference>
<feature type="transmembrane region" description="Helical" evidence="1">
    <location>
        <begin position="61"/>
        <end position="80"/>
    </location>
</feature>
<gene>
    <name evidence="3" type="ORF">RGQ15_17405</name>
</gene>
<organism evidence="3 4">
    <name type="scientific">Paracoccus aurantius</name>
    <dbReference type="NCBI Taxonomy" id="3073814"/>
    <lineage>
        <taxon>Bacteria</taxon>
        <taxon>Pseudomonadati</taxon>
        <taxon>Pseudomonadota</taxon>
        <taxon>Alphaproteobacteria</taxon>
        <taxon>Rhodobacterales</taxon>
        <taxon>Paracoccaceae</taxon>
        <taxon>Paracoccus</taxon>
    </lineage>
</organism>
<dbReference type="Pfam" id="PF00092">
    <property type="entry name" value="VWA"/>
    <property type="match status" value="1"/>
</dbReference>
<reference evidence="4" key="1">
    <citation type="submission" date="2023-07" db="EMBL/GenBank/DDBJ databases">
        <title>Paracoccus sp. MBLB3053 whole genome sequence.</title>
        <authorList>
            <person name="Hwang C.Y."/>
            <person name="Cho E.-S."/>
            <person name="Seo M.-J."/>
        </authorList>
    </citation>
    <scope>NUCLEOTIDE SEQUENCE [LARGE SCALE GENOMIC DNA]</scope>
    <source>
        <strain evidence="4">MBLB3053</strain>
    </source>
</reference>
<dbReference type="EMBL" id="JAVQLW010000003">
    <property type="protein sequence ID" value="MDS9469342.1"/>
    <property type="molecule type" value="Genomic_DNA"/>
</dbReference>
<proteinExistence type="predicted"/>
<dbReference type="InterPro" id="IPR002035">
    <property type="entry name" value="VWF_A"/>
</dbReference>
<evidence type="ECO:0000313" key="3">
    <source>
        <dbReference type="EMBL" id="MDS9469342.1"/>
    </source>
</evidence>
<name>A0ABU2HWA0_9RHOB</name>
<keyword evidence="1" id="KW-0472">Membrane</keyword>
<dbReference type="Gene3D" id="3.40.50.410">
    <property type="entry name" value="von Willebrand factor, type A domain"/>
    <property type="match status" value="1"/>
</dbReference>
<evidence type="ECO:0000313" key="4">
    <source>
        <dbReference type="Proteomes" id="UP001269144"/>
    </source>
</evidence>
<dbReference type="RefSeq" id="WP_311161943.1">
    <property type="nucleotide sequence ID" value="NZ_JAVQLW010000003.1"/>
</dbReference>
<evidence type="ECO:0000259" key="2">
    <source>
        <dbReference type="PROSITE" id="PS50234"/>
    </source>
</evidence>
<accession>A0ABU2HWA0</accession>
<keyword evidence="1" id="KW-0812">Transmembrane</keyword>
<sequence>MLEFDAPLAFLALPLPFLVLLFAPARRERVQAIRLPFFERVSAGLPTGEGAVIPARKRFQLGFTGLLWLLVITTIARPVWLGDPVTRTEAARDIMLAVDISGSMATVDFSGSDGAVDSRMEGVKQVLDSFIAGRKDDRIGLIVFGSSAYVLVPFTQDEAAARQLLATLEPGMAGQNTVLGDAIGLAIQSFAASEVEERVMIVLSDGSDTSSRMAPAKAADIAAKNGVTIHTIAVGDPEGEDEQNKVDIATLEAIADATGGTFNRAEDSQGLTEIYQGIDALHPVEGKAVSWRPRIPLTMWTSGAFVLLTIVGYLAALALRWRRVRRFSAAESRA</sequence>
<dbReference type="Proteomes" id="UP001269144">
    <property type="component" value="Unassembled WGS sequence"/>
</dbReference>
<dbReference type="InterPro" id="IPR036465">
    <property type="entry name" value="vWFA_dom_sf"/>
</dbReference>
<dbReference type="PANTHER" id="PTHR22550:SF18">
    <property type="entry name" value="VWFA DOMAIN-CONTAINING PROTEIN"/>
    <property type="match status" value="1"/>
</dbReference>
<protein>
    <submittedName>
        <fullName evidence="3">VWA domain-containing protein</fullName>
    </submittedName>
</protein>
<comment type="caution">
    <text evidence="3">The sequence shown here is derived from an EMBL/GenBank/DDBJ whole genome shotgun (WGS) entry which is preliminary data.</text>
</comment>
<dbReference type="SMART" id="SM00327">
    <property type="entry name" value="VWA"/>
    <property type="match status" value="1"/>
</dbReference>
<keyword evidence="4" id="KW-1185">Reference proteome</keyword>
<feature type="transmembrane region" description="Helical" evidence="1">
    <location>
        <begin position="6"/>
        <end position="25"/>
    </location>
</feature>
<dbReference type="PANTHER" id="PTHR22550">
    <property type="entry name" value="SPORE GERMINATION PROTEIN"/>
    <property type="match status" value="1"/>
</dbReference>